<reference evidence="1" key="1">
    <citation type="journal article" date="2022" name="bioRxiv">
        <title>Sequencing and chromosome-scale assembly of the giantPleurodeles waltlgenome.</title>
        <authorList>
            <person name="Brown T."/>
            <person name="Elewa A."/>
            <person name="Iarovenko S."/>
            <person name="Subramanian E."/>
            <person name="Araus A.J."/>
            <person name="Petzold A."/>
            <person name="Susuki M."/>
            <person name="Suzuki K.-i.T."/>
            <person name="Hayashi T."/>
            <person name="Toyoda A."/>
            <person name="Oliveira C."/>
            <person name="Osipova E."/>
            <person name="Leigh N.D."/>
            <person name="Simon A."/>
            <person name="Yun M.H."/>
        </authorList>
    </citation>
    <scope>NUCLEOTIDE SEQUENCE</scope>
    <source>
        <strain evidence="1">20211129_DDA</strain>
        <tissue evidence="1">Liver</tissue>
    </source>
</reference>
<sequence length="73" mass="7787">MIRVPGPPCNMPVARTTRKAHPQGLTAFVRSAGVSSCAHADRRPEAPDRGAMRLSCSPFGGLPFCPRCPVVRS</sequence>
<protein>
    <submittedName>
        <fullName evidence="1">Uncharacterized protein</fullName>
    </submittedName>
</protein>
<name>A0AAV7R449_PLEWA</name>
<proteinExistence type="predicted"/>
<comment type="caution">
    <text evidence="1">The sequence shown here is derived from an EMBL/GenBank/DDBJ whole genome shotgun (WGS) entry which is preliminary data.</text>
</comment>
<dbReference type="AlphaFoldDB" id="A0AAV7R449"/>
<keyword evidence="2" id="KW-1185">Reference proteome</keyword>
<dbReference type="Proteomes" id="UP001066276">
    <property type="component" value="Chromosome 6"/>
</dbReference>
<organism evidence="1 2">
    <name type="scientific">Pleurodeles waltl</name>
    <name type="common">Iberian ribbed newt</name>
    <dbReference type="NCBI Taxonomy" id="8319"/>
    <lineage>
        <taxon>Eukaryota</taxon>
        <taxon>Metazoa</taxon>
        <taxon>Chordata</taxon>
        <taxon>Craniata</taxon>
        <taxon>Vertebrata</taxon>
        <taxon>Euteleostomi</taxon>
        <taxon>Amphibia</taxon>
        <taxon>Batrachia</taxon>
        <taxon>Caudata</taxon>
        <taxon>Salamandroidea</taxon>
        <taxon>Salamandridae</taxon>
        <taxon>Pleurodelinae</taxon>
        <taxon>Pleurodeles</taxon>
    </lineage>
</organism>
<gene>
    <name evidence="1" type="ORF">NDU88_011687</name>
</gene>
<evidence type="ECO:0000313" key="1">
    <source>
        <dbReference type="EMBL" id="KAJ1145400.1"/>
    </source>
</evidence>
<dbReference type="EMBL" id="JANPWB010000010">
    <property type="protein sequence ID" value="KAJ1145400.1"/>
    <property type="molecule type" value="Genomic_DNA"/>
</dbReference>
<evidence type="ECO:0000313" key="2">
    <source>
        <dbReference type="Proteomes" id="UP001066276"/>
    </source>
</evidence>
<accession>A0AAV7R449</accession>